<proteinExistence type="predicted"/>
<name>A0A832H0I0_9CYAN</name>
<dbReference type="PROSITE" id="PS50943">
    <property type="entry name" value="HTH_CROC1"/>
    <property type="match status" value="1"/>
</dbReference>
<dbReference type="Gene3D" id="1.10.260.40">
    <property type="entry name" value="lambda repressor-like DNA-binding domains"/>
    <property type="match status" value="1"/>
</dbReference>
<gene>
    <name evidence="2" type="ORF">ENR47_03920</name>
</gene>
<comment type="caution">
    <text evidence="2">The sequence shown here is derived from an EMBL/GenBank/DDBJ whole genome shotgun (WGS) entry which is preliminary data.</text>
</comment>
<evidence type="ECO:0000259" key="1">
    <source>
        <dbReference type="PROSITE" id="PS50943"/>
    </source>
</evidence>
<dbReference type="InterPro" id="IPR001387">
    <property type="entry name" value="Cro/C1-type_HTH"/>
</dbReference>
<dbReference type="AlphaFoldDB" id="A0A832H0I0"/>
<reference evidence="2" key="1">
    <citation type="journal article" date="2020" name="mSystems">
        <title>Genome- and Community-Level Interaction Insights into Carbon Utilization and Element Cycling Functions of Hydrothermarchaeota in Hydrothermal Sediment.</title>
        <authorList>
            <person name="Zhou Z."/>
            <person name="Liu Y."/>
            <person name="Xu W."/>
            <person name="Pan J."/>
            <person name="Luo Z.H."/>
            <person name="Li M."/>
        </authorList>
    </citation>
    <scope>NUCLEOTIDE SEQUENCE [LARGE SCALE GENOMIC DNA]</scope>
    <source>
        <strain evidence="2">SpSt-402</strain>
    </source>
</reference>
<dbReference type="SUPFAM" id="SSF47413">
    <property type="entry name" value="lambda repressor-like DNA-binding domains"/>
    <property type="match status" value="1"/>
</dbReference>
<organism evidence="2">
    <name type="scientific">Oscillatoriales cyanobacterium SpSt-402</name>
    <dbReference type="NCBI Taxonomy" id="2282168"/>
    <lineage>
        <taxon>Bacteria</taxon>
        <taxon>Bacillati</taxon>
        <taxon>Cyanobacteriota</taxon>
        <taxon>Cyanophyceae</taxon>
        <taxon>Oscillatoriophycideae</taxon>
        <taxon>Oscillatoriales</taxon>
    </lineage>
</organism>
<accession>A0A832H0I0</accession>
<dbReference type="Pfam" id="PF13443">
    <property type="entry name" value="HTH_26"/>
    <property type="match status" value="1"/>
</dbReference>
<dbReference type="EMBL" id="DSRD01000251">
    <property type="protein sequence ID" value="HGW93419.1"/>
    <property type="molecule type" value="Genomic_DNA"/>
</dbReference>
<dbReference type="GO" id="GO:0003677">
    <property type="term" value="F:DNA binding"/>
    <property type="evidence" value="ECO:0007669"/>
    <property type="project" value="InterPro"/>
</dbReference>
<protein>
    <submittedName>
        <fullName evidence="2">XRE family transcriptional regulator</fullName>
    </submittedName>
</protein>
<sequence length="81" mass="9181">MSVCGTTTMPLKWRLAVLMADRELNYKQLAEKMGMHPNTVSKLKNNLPDRIETNTLMRLCKALECQPGDLLVYIQGEGDEL</sequence>
<dbReference type="SMART" id="SM00530">
    <property type="entry name" value="HTH_XRE"/>
    <property type="match status" value="1"/>
</dbReference>
<feature type="domain" description="HTH cro/C1-type" evidence="1">
    <location>
        <begin position="27"/>
        <end position="70"/>
    </location>
</feature>
<dbReference type="PANTHER" id="PTHR37301">
    <property type="entry name" value="DNA-BINDING PROTEIN-RELATED"/>
    <property type="match status" value="1"/>
</dbReference>
<dbReference type="InterPro" id="IPR010982">
    <property type="entry name" value="Lambda_DNA-bd_dom_sf"/>
</dbReference>
<dbReference type="CDD" id="cd00093">
    <property type="entry name" value="HTH_XRE"/>
    <property type="match status" value="1"/>
</dbReference>
<evidence type="ECO:0000313" key="2">
    <source>
        <dbReference type="EMBL" id="HGW93419.1"/>
    </source>
</evidence>
<dbReference type="PANTHER" id="PTHR37301:SF1">
    <property type="entry name" value="DNA-BINDING PROTEIN"/>
    <property type="match status" value="1"/>
</dbReference>